<protein>
    <recommendedName>
        <fullName evidence="9">LON-domain-containing protein</fullName>
    </recommendedName>
</protein>
<dbReference type="PANTHER" id="PTHR23327">
    <property type="entry name" value="RING FINGER PROTEIN 127"/>
    <property type="match status" value="1"/>
</dbReference>
<dbReference type="PANTHER" id="PTHR23327:SF42">
    <property type="entry name" value="LON PEPTIDASE N-TERMINAL DOMAIN AND RING FINGER PROTEIN C14F5.10C"/>
    <property type="match status" value="1"/>
</dbReference>
<keyword evidence="2 4" id="KW-0863">Zinc-finger</keyword>
<dbReference type="PROSITE" id="PS00518">
    <property type="entry name" value="ZF_RING_1"/>
    <property type="match status" value="1"/>
</dbReference>
<dbReference type="Gene3D" id="2.30.130.40">
    <property type="entry name" value="LON domain-like"/>
    <property type="match status" value="1"/>
</dbReference>
<dbReference type="InterPro" id="IPR017907">
    <property type="entry name" value="Znf_RING_CS"/>
</dbReference>
<dbReference type="SUPFAM" id="SSF57850">
    <property type="entry name" value="RING/U-box"/>
    <property type="match status" value="1"/>
</dbReference>
<keyword evidence="3" id="KW-0862">Zinc</keyword>
<dbReference type="InterPro" id="IPR001841">
    <property type="entry name" value="Znf_RING"/>
</dbReference>
<dbReference type="CDD" id="cd16514">
    <property type="entry name" value="RING-HC_LONFs_rpt2"/>
    <property type="match status" value="1"/>
</dbReference>
<dbReference type="InterPro" id="IPR003111">
    <property type="entry name" value="Lon_prtase_N"/>
</dbReference>
<dbReference type="SMART" id="SM00464">
    <property type="entry name" value="LON"/>
    <property type="match status" value="1"/>
</dbReference>
<dbReference type="PROSITE" id="PS51787">
    <property type="entry name" value="LON_N"/>
    <property type="match status" value="1"/>
</dbReference>
<evidence type="ECO:0000259" key="6">
    <source>
        <dbReference type="PROSITE" id="PS51787"/>
    </source>
</evidence>
<dbReference type="InterPro" id="IPR013083">
    <property type="entry name" value="Znf_RING/FYVE/PHD"/>
</dbReference>
<dbReference type="AlphaFoldDB" id="A0A2G4SXM8"/>
<gene>
    <name evidence="7" type="ORF">RHIMIDRAFT_201370</name>
</gene>
<reference evidence="7 8" key="1">
    <citation type="journal article" date="2016" name="Proc. Natl. Acad. Sci. U.S.A.">
        <title>Lipid metabolic changes in an early divergent fungus govern the establishment of a mutualistic symbiosis with endobacteria.</title>
        <authorList>
            <person name="Lastovetsky O.A."/>
            <person name="Gaspar M.L."/>
            <person name="Mondo S.J."/>
            <person name="LaButti K.M."/>
            <person name="Sandor L."/>
            <person name="Grigoriev I.V."/>
            <person name="Henry S.A."/>
            <person name="Pawlowska T.E."/>
        </authorList>
    </citation>
    <scope>NUCLEOTIDE SEQUENCE [LARGE SCALE GENOMIC DNA]</scope>
    <source>
        <strain evidence="7 8">ATCC 52813</strain>
    </source>
</reference>
<evidence type="ECO:0000256" key="2">
    <source>
        <dbReference type="ARBA" id="ARBA00022771"/>
    </source>
</evidence>
<dbReference type="GO" id="GO:0061630">
    <property type="term" value="F:ubiquitin protein ligase activity"/>
    <property type="evidence" value="ECO:0007669"/>
    <property type="project" value="TreeGrafter"/>
</dbReference>
<dbReference type="PROSITE" id="PS50089">
    <property type="entry name" value="ZF_RING_2"/>
    <property type="match status" value="1"/>
</dbReference>
<evidence type="ECO:0000256" key="3">
    <source>
        <dbReference type="ARBA" id="ARBA00022833"/>
    </source>
</evidence>
<dbReference type="GeneID" id="35437524"/>
<dbReference type="InterPro" id="IPR015947">
    <property type="entry name" value="PUA-like_sf"/>
</dbReference>
<dbReference type="InterPro" id="IPR046336">
    <property type="entry name" value="Lon_prtase_N_sf"/>
</dbReference>
<accession>A0A2G4SXM8</accession>
<dbReference type="Gene3D" id="3.30.40.10">
    <property type="entry name" value="Zinc/RING finger domain, C3HC4 (zinc finger)"/>
    <property type="match status" value="1"/>
</dbReference>
<feature type="domain" description="RING-type" evidence="5">
    <location>
        <begin position="74"/>
        <end position="112"/>
    </location>
</feature>
<dbReference type="SMART" id="SM00184">
    <property type="entry name" value="RING"/>
    <property type="match status" value="2"/>
</dbReference>
<sequence>CPSCHNNLQRPLTLPCGYTCCTPCHKSNLVCIACHRMHTTAISPNVTIQTIQTVLGKPGMTMNLKSKLAQSLECAICCTRFTQPTTTPCGHTFCRNCLVRSLDHHNNCPFCRESLDFCPPPTEVLVNVIQQLYGEDDEESADALDLDLEHDTRVPLLVGSLAFPGVNCMIHVFEPRYRLMLRRVMQSKRSRFGLCLVRRKRSDRESPFYEYGTMLELMQVQTLPDGRSIVEAVGSHRFRVTSFQLQDGYHMAEIERIDDLDREQQQAVEQEQILRASALRAKCQQQRLANASLPQSIQPPPLLSGSPMMQMINQRRSWAQQAHPQTSQVNRAPWLQMHVRGLSATRSKPYQIQQQQPQQRLLHQPQLANIIPTVTKQQQATPHQNRQEVATDELVDELVTFIQKLIQYKQSHPNTHWFGALGNPPSLDKSSIDRVKLVWWFINLAPLGEEEKVSLLATRTLRERVLTVMSWIDKFEDQWSLFLDNRMPLQSSSSSDIACCIS</sequence>
<evidence type="ECO:0000256" key="1">
    <source>
        <dbReference type="ARBA" id="ARBA00022723"/>
    </source>
</evidence>
<organism evidence="7 8">
    <name type="scientific">Rhizopus microsporus ATCC 52813</name>
    <dbReference type="NCBI Taxonomy" id="1340429"/>
    <lineage>
        <taxon>Eukaryota</taxon>
        <taxon>Fungi</taxon>
        <taxon>Fungi incertae sedis</taxon>
        <taxon>Mucoromycota</taxon>
        <taxon>Mucoromycotina</taxon>
        <taxon>Mucoromycetes</taxon>
        <taxon>Mucorales</taxon>
        <taxon>Mucorineae</taxon>
        <taxon>Rhizopodaceae</taxon>
        <taxon>Rhizopus</taxon>
    </lineage>
</organism>
<keyword evidence="8" id="KW-1185">Reference proteome</keyword>
<feature type="domain" description="Lon N-terminal" evidence="6">
    <location>
        <begin position="151"/>
        <end position="476"/>
    </location>
</feature>
<dbReference type="STRING" id="1340429.A0A2G4SXM8"/>
<dbReference type="EMBL" id="KZ303847">
    <property type="protein sequence ID" value="PHZ13504.1"/>
    <property type="molecule type" value="Genomic_DNA"/>
</dbReference>
<feature type="non-terminal residue" evidence="7">
    <location>
        <position position="1"/>
    </location>
</feature>
<evidence type="ECO:0008006" key="9">
    <source>
        <dbReference type="Google" id="ProtNLM"/>
    </source>
</evidence>
<keyword evidence="1" id="KW-0479">Metal-binding</keyword>
<dbReference type="Pfam" id="PF13923">
    <property type="entry name" value="zf-C3HC4_2"/>
    <property type="match status" value="1"/>
</dbReference>
<name>A0A2G4SXM8_RHIZD</name>
<evidence type="ECO:0000313" key="8">
    <source>
        <dbReference type="Proteomes" id="UP000242254"/>
    </source>
</evidence>
<dbReference type="Proteomes" id="UP000242254">
    <property type="component" value="Unassembled WGS sequence"/>
</dbReference>
<evidence type="ECO:0000313" key="7">
    <source>
        <dbReference type="EMBL" id="PHZ13504.1"/>
    </source>
</evidence>
<evidence type="ECO:0000259" key="5">
    <source>
        <dbReference type="PROSITE" id="PS50089"/>
    </source>
</evidence>
<dbReference type="SUPFAM" id="SSF88697">
    <property type="entry name" value="PUA domain-like"/>
    <property type="match status" value="1"/>
</dbReference>
<dbReference type="GO" id="GO:0008270">
    <property type="term" value="F:zinc ion binding"/>
    <property type="evidence" value="ECO:0007669"/>
    <property type="project" value="UniProtKB-KW"/>
</dbReference>
<proteinExistence type="predicted"/>
<dbReference type="RefSeq" id="XP_023467212.1">
    <property type="nucleotide sequence ID" value="XM_023606534.1"/>
</dbReference>
<dbReference type="Pfam" id="PF02190">
    <property type="entry name" value="LON_substr_bdg"/>
    <property type="match status" value="1"/>
</dbReference>
<evidence type="ECO:0000256" key="4">
    <source>
        <dbReference type="PROSITE-ProRule" id="PRU00175"/>
    </source>
</evidence>